<dbReference type="EMBL" id="BNJQ01000004">
    <property type="protein sequence ID" value="GHP03125.1"/>
    <property type="molecule type" value="Genomic_DNA"/>
</dbReference>
<keyword evidence="3" id="KW-1185">Reference proteome</keyword>
<evidence type="ECO:0000313" key="2">
    <source>
        <dbReference type="EMBL" id="GHP03125.1"/>
    </source>
</evidence>
<gene>
    <name evidence="2" type="ORF">PPROV_000188000</name>
</gene>
<dbReference type="Pfam" id="PF04749">
    <property type="entry name" value="PLAC8"/>
    <property type="match status" value="1"/>
</dbReference>
<sequence>MDDAYKPSAPLLSQQQHVAQGTPPPPPTTTTTTLPAPSHGTNGAAMLAASSGYPAANYGAVNNHQQQVAFYPGVIAAPPQLVAPVYAYPAHPRSAHAAPTWASGVFDCCSDVETCLTPFGVLYGRTESIVNGPGSPFFTVPCCVFTMGLQVPETCPIAACLGSCMCLGPQRTKLRQKYGIPEGSWGDVCETCFCAPCVVCQHARELKMRGVFVPQQYNGSLAPLPITTITR</sequence>
<organism evidence="2 3">
    <name type="scientific">Pycnococcus provasolii</name>
    <dbReference type="NCBI Taxonomy" id="41880"/>
    <lineage>
        <taxon>Eukaryota</taxon>
        <taxon>Viridiplantae</taxon>
        <taxon>Chlorophyta</taxon>
        <taxon>Pseudoscourfieldiophyceae</taxon>
        <taxon>Pseudoscourfieldiales</taxon>
        <taxon>Pycnococcaceae</taxon>
        <taxon>Pycnococcus</taxon>
    </lineage>
</organism>
<evidence type="ECO:0000313" key="3">
    <source>
        <dbReference type="Proteomes" id="UP000660262"/>
    </source>
</evidence>
<accession>A0A830H807</accession>
<dbReference type="NCBIfam" id="TIGR01571">
    <property type="entry name" value="A_thal_Cys_rich"/>
    <property type="match status" value="1"/>
</dbReference>
<proteinExistence type="predicted"/>
<name>A0A830H807_9CHLO</name>
<feature type="region of interest" description="Disordered" evidence="1">
    <location>
        <begin position="1"/>
        <end position="41"/>
    </location>
</feature>
<reference evidence="2" key="1">
    <citation type="submission" date="2020-10" db="EMBL/GenBank/DDBJ databases">
        <title>Unveiling of a novel bifunctional photoreceptor, Dualchrome1, isolated from a cosmopolitan green alga.</title>
        <authorList>
            <person name="Suzuki S."/>
            <person name="Kawachi M."/>
        </authorList>
    </citation>
    <scope>NUCLEOTIDE SEQUENCE</scope>
    <source>
        <strain evidence="2">NIES 2893</strain>
    </source>
</reference>
<dbReference type="AlphaFoldDB" id="A0A830H807"/>
<protein>
    <submittedName>
        <fullName evidence="2">Uncharacterized protein</fullName>
    </submittedName>
</protein>
<dbReference type="OrthoDB" id="1045822at2759"/>
<comment type="caution">
    <text evidence="2">The sequence shown here is derived from an EMBL/GenBank/DDBJ whole genome shotgun (WGS) entry which is preliminary data.</text>
</comment>
<dbReference type="Proteomes" id="UP000660262">
    <property type="component" value="Unassembled WGS sequence"/>
</dbReference>
<dbReference type="PANTHER" id="PTHR15907">
    <property type="entry name" value="DUF614 FAMILY PROTEIN-RELATED"/>
    <property type="match status" value="1"/>
</dbReference>
<dbReference type="InterPro" id="IPR006461">
    <property type="entry name" value="PLAC_motif_containing"/>
</dbReference>
<evidence type="ECO:0000256" key="1">
    <source>
        <dbReference type="SAM" id="MobiDB-lite"/>
    </source>
</evidence>